<gene>
    <name evidence="1" type="ORF">L6452_32364</name>
</gene>
<dbReference type="Proteomes" id="UP001055879">
    <property type="component" value="Linkage Group LG11"/>
</dbReference>
<sequence length="122" mass="14739">MFSLQVLFLFPRPAARLMFPPIIHSPNPRWQFTNHLLRTTIQALSVMIRDSNPSSPYNYASFDSCFHLHLLLFRFYTAHFRCVICFRCIFYYPGIWVSRPYIQFRICTWLLPQSMHRESCLW</sequence>
<keyword evidence="2" id="KW-1185">Reference proteome</keyword>
<proteinExistence type="predicted"/>
<evidence type="ECO:0000313" key="1">
    <source>
        <dbReference type="EMBL" id="KAI3692547.1"/>
    </source>
</evidence>
<name>A0ACB8Z4T3_ARCLA</name>
<protein>
    <submittedName>
        <fullName evidence="1">Uncharacterized protein</fullName>
    </submittedName>
</protein>
<evidence type="ECO:0000313" key="2">
    <source>
        <dbReference type="Proteomes" id="UP001055879"/>
    </source>
</evidence>
<comment type="caution">
    <text evidence="1">The sequence shown here is derived from an EMBL/GenBank/DDBJ whole genome shotgun (WGS) entry which is preliminary data.</text>
</comment>
<reference evidence="2" key="1">
    <citation type="journal article" date="2022" name="Mol. Ecol. Resour.">
        <title>The genomes of chicory, endive, great burdock and yacon provide insights into Asteraceae palaeo-polyploidization history and plant inulin production.</title>
        <authorList>
            <person name="Fan W."/>
            <person name="Wang S."/>
            <person name="Wang H."/>
            <person name="Wang A."/>
            <person name="Jiang F."/>
            <person name="Liu H."/>
            <person name="Zhao H."/>
            <person name="Xu D."/>
            <person name="Zhang Y."/>
        </authorList>
    </citation>
    <scope>NUCLEOTIDE SEQUENCE [LARGE SCALE GENOMIC DNA]</scope>
    <source>
        <strain evidence="2">cv. Niubang</strain>
    </source>
</reference>
<organism evidence="1 2">
    <name type="scientific">Arctium lappa</name>
    <name type="common">Greater burdock</name>
    <name type="synonym">Lappa major</name>
    <dbReference type="NCBI Taxonomy" id="4217"/>
    <lineage>
        <taxon>Eukaryota</taxon>
        <taxon>Viridiplantae</taxon>
        <taxon>Streptophyta</taxon>
        <taxon>Embryophyta</taxon>
        <taxon>Tracheophyta</taxon>
        <taxon>Spermatophyta</taxon>
        <taxon>Magnoliopsida</taxon>
        <taxon>eudicotyledons</taxon>
        <taxon>Gunneridae</taxon>
        <taxon>Pentapetalae</taxon>
        <taxon>asterids</taxon>
        <taxon>campanulids</taxon>
        <taxon>Asterales</taxon>
        <taxon>Asteraceae</taxon>
        <taxon>Carduoideae</taxon>
        <taxon>Cardueae</taxon>
        <taxon>Arctiinae</taxon>
        <taxon>Arctium</taxon>
    </lineage>
</organism>
<dbReference type="EMBL" id="CM042057">
    <property type="protein sequence ID" value="KAI3692547.1"/>
    <property type="molecule type" value="Genomic_DNA"/>
</dbReference>
<reference evidence="1 2" key="2">
    <citation type="journal article" date="2022" name="Mol. Ecol. Resour.">
        <title>The genomes of chicory, endive, great burdock and yacon provide insights into Asteraceae paleo-polyploidization history and plant inulin production.</title>
        <authorList>
            <person name="Fan W."/>
            <person name="Wang S."/>
            <person name="Wang H."/>
            <person name="Wang A."/>
            <person name="Jiang F."/>
            <person name="Liu H."/>
            <person name="Zhao H."/>
            <person name="Xu D."/>
            <person name="Zhang Y."/>
        </authorList>
    </citation>
    <scope>NUCLEOTIDE SEQUENCE [LARGE SCALE GENOMIC DNA]</scope>
    <source>
        <strain evidence="2">cv. Niubang</strain>
    </source>
</reference>
<accession>A0ACB8Z4T3</accession>